<protein>
    <submittedName>
        <fullName evidence="1">Gp18 protein</fullName>
    </submittedName>
</protein>
<name>B1BPS1_CLOPF</name>
<dbReference type="RefSeq" id="WP_003461840.1">
    <property type="nucleotide sequence ID" value="NZ_ABDW01000003.1"/>
</dbReference>
<comment type="caution">
    <text evidence="1">The sequence shown here is derived from an EMBL/GenBank/DDBJ whole genome shotgun (WGS) entry which is preliminary data.</text>
</comment>
<evidence type="ECO:0000313" key="1">
    <source>
        <dbReference type="EMBL" id="EDT16305.1"/>
    </source>
</evidence>
<evidence type="ECO:0000313" key="2">
    <source>
        <dbReference type="Proteomes" id="UP000005337"/>
    </source>
</evidence>
<dbReference type="Proteomes" id="UP000005337">
    <property type="component" value="Unassembled WGS sequence"/>
</dbReference>
<sequence length="150" mass="16239">MKKEELPIPQSRSEEYLNAIATGDLSNLPNAPLSRIEKYLAYIAENINVTKEVKRVELTLSGGFKVSVKRVGDQVYINAFNAATNGQLSGNGSLPKWALPKEKLGCSISASGANFNGVLTITPNGYIYYYVAIATNEVGVYSGNLVYTVN</sequence>
<reference evidence="1 2" key="1">
    <citation type="submission" date="2007-07" db="EMBL/GenBank/DDBJ databases">
        <title>Annotation of Clostridium perfringens E str. JGS1987.</title>
        <authorList>
            <person name="Paulsen I."/>
            <person name="Sebastian Y."/>
        </authorList>
    </citation>
    <scope>NUCLEOTIDE SEQUENCE [LARGE SCALE GENOMIC DNA]</scope>
    <source>
        <strain evidence="2">E str. JGS1987</strain>
    </source>
</reference>
<organism evidence="1 2">
    <name type="scientific">Clostridium perfringens E str. JGS1987</name>
    <dbReference type="NCBI Taxonomy" id="451755"/>
    <lineage>
        <taxon>Bacteria</taxon>
        <taxon>Bacillati</taxon>
        <taxon>Bacillota</taxon>
        <taxon>Clostridia</taxon>
        <taxon>Eubacteriales</taxon>
        <taxon>Clostridiaceae</taxon>
        <taxon>Clostridium</taxon>
    </lineage>
</organism>
<accession>B1BPS1</accession>
<gene>
    <name evidence="1" type="ORF">AC3_2542</name>
</gene>
<dbReference type="EMBL" id="ABDW01000003">
    <property type="protein sequence ID" value="EDT16305.1"/>
    <property type="molecule type" value="Genomic_DNA"/>
</dbReference>
<dbReference type="AlphaFoldDB" id="B1BPS1"/>
<proteinExistence type="predicted"/>